<accession>A0ABX4G2N5</accession>
<keyword evidence="2" id="KW-1185">Reference proteome</keyword>
<comment type="caution">
    <text evidence="1">The sequence shown here is derived from an EMBL/GenBank/DDBJ whole genome shotgun (WGS) entry which is preliminary data.</text>
</comment>
<protein>
    <submittedName>
        <fullName evidence="1">Uncharacterized protein</fullName>
    </submittedName>
</protein>
<sequence>MKNMSHLNMPFVAPHTRLAVLNELDKAQQLEEINAEVKGKTYAEGVSDALLWVMGKTPPPSE</sequence>
<proteinExistence type="predicted"/>
<name>A0ABX4G2N5_9GAMM</name>
<dbReference type="Proteomes" id="UP000215999">
    <property type="component" value="Unassembled WGS sequence"/>
</dbReference>
<organism evidence="1 2">
    <name type="scientific">Photobacterium sanguinicancri</name>
    <dbReference type="NCBI Taxonomy" id="875932"/>
    <lineage>
        <taxon>Bacteria</taxon>
        <taxon>Pseudomonadati</taxon>
        <taxon>Pseudomonadota</taxon>
        <taxon>Gammaproteobacteria</taxon>
        <taxon>Vibrionales</taxon>
        <taxon>Vibrionaceae</taxon>
        <taxon>Photobacterium</taxon>
    </lineage>
</organism>
<evidence type="ECO:0000313" key="2">
    <source>
        <dbReference type="Proteomes" id="UP000215999"/>
    </source>
</evidence>
<reference evidence="1 2" key="1">
    <citation type="journal article" date="2016" name="Antonie Van Leeuwenhoek">
        <title>Photobacterium sanguinicancri sp. nov. isolated from marine animals.</title>
        <authorList>
            <person name="Gomez-Gil B."/>
            <person name="Roque A."/>
            <person name="Rotllant G."/>
            <person name="Romalde J.L."/>
            <person name="Doce A."/>
            <person name="Eggermont M."/>
            <person name="Defoirdt T."/>
        </authorList>
    </citation>
    <scope>NUCLEOTIDE SEQUENCE [LARGE SCALE GENOMIC DNA]</scope>
    <source>
        <strain evidence="1 2">CAIM 1827</strain>
    </source>
</reference>
<gene>
    <name evidence="1" type="ORF">ASV53_03555</name>
</gene>
<dbReference type="EMBL" id="NOIF01000012">
    <property type="protein sequence ID" value="OZS45292.1"/>
    <property type="molecule type" value="Genomic_DNA"/>
</dbReference>
<evidence type="ECO:0000313" key="1">
    <source>
        <dbReference type="EMBL" id="OZS45292.1"/>
    </source>
</evidence>
<dbReference type="RefSeq" id="WP_094956129.1">
    <property type="nucleotide sequence ID" value="NZ_NOIF01000012.1"/>
</dbReference>